<dbReference type="AlphaFoldDB" id="A0A3P8XTW1"/>
<dbReference type="GeneID" id="105016312"/>
<dbReference type="Ensembl" id="ENSELUT00000006427.3">
    <property type="protein sequence ID" value="ENSELUP00000007923.2"/>
    <property type="gene ID" value="ENSELUG00000008641.3"/>
</dbReference>
<evidence type="ECO:0000313" key="4">
    <source>
        <dbReference type="Ensembl" id="ENSELUP00000007923.2"/>
    </source>
</evidence>
<reference evidence="4" key="4">
    <citation type="submission" date="2025-09" db="UniProtKB">
        <authorList>
            <consortium name="Ensembl"/>
        </authorList>
    </citation>
    <scope>IDENTIFICATION</scope>
</reference>
<evidence type="ECO:0000259" key="3">
    <source>
        <dbReference type="SMART" id="SM01175"/>
    </source>
</evidence>
<sequence>MASGDIKKVVSRGGTASNYVSWCVDTVPTSPYPSPPHRHCSETESHREEKQTRQLSHEDDAKGHRASNEAPGSDSNQQDLSMLSPSAEQYHLPRSSPVISCRRTPISCLGDTRLSVSPPTTAASIDVSGDSLPAFDQYNLSLSGPPTLESQTSNSSVEAGSAPCHCLAVSQTDRPRSVSLFSNLNRLLTNGLHLPFKGPPWPGLDREECPRHASLDLQLEAVQNERSRNTQRCSSDTFNTGCDLDKENAHFIVVDMVLEALEGVKWAESLSQTCVGDMRNHEEALKESGAKPPIYPSKTYSLVSTDSGYEGLGEDNGLVTTNTTISFKRSLGCPIIPCSAEGLAQQLVCDFRKQWFPKQELKHGRQSIRTSLQELPGGVSMVTDARLSLSEEIIQRTRMRGNLNWAPPRFQIIFSIHPRKRRSEVVASQHFLCAGCGTDIEPRYIKKLRYCEYLGKYFCDCCHSGTESVIPGRILTQWDFGRYLVSDFSKKLLDSIWHQPLFDLTCVGKTLYSRVRELDKFRDLQEHLLGIKRLLTACRLSERVLKEFEQLPDHLTQEPHQFSMDDLLRVKRGQLVPLARAVLQVSITHVESCQVCLARGFICEFCKQKDVLFPFQSETCKRCKECKACFHKDCFRHEKCPKCVRIQSRKKRMDAFCL</sequence>
<keyword evidence="1" id="KW-0072">Autophagy</keyword>
<dbReference type="InterPro" id="IPR025258">
    <property type="entry name" value="RH_dom"/>
</dbReference>
<protein>
    <recommendedName>
        <fullName evidence="3">Rubicon Homology domain-containing protein</fullName>
    </recommendedName>
</protein>
<dbReference type="RefSeq" id="XP_010878341.2">
    <property type="nucleotide sequence ID" value="XM_010880039.3"/>
</dbReference>
<evidence type="ECO:0000256" key="1">
    <source>
        <dbReference type="ARBA" id="ARBA00023006"/>
    </source>
</evidence>
<feature type="domain" description="Rubicon Homology" evidence="3">
    <location>
        <begin position="449"/>
        <end position="650"/>
    </location>
</feature>
<dbReference type="Proteomes" id="UP000265140">
    <property type="component" value="Chromosome 16"/>
</dbReference>
<dbReference type="GO" id="GO:1901981">
    <property type="term" value="F:phosphatidylinositol phosphate binding"/>
    <property type="evidence" value="ECO:0007669"/>
    <property type="project" value="TreeGrafter"/>
</dbReference>
<reference evidence="5" key="1">
    <citation type="journal article" date="2014" name="PLoS ONE">
        <title>The genome and linkage map of the northern pike (Esox lucius): conserved synteny revealed between the salmonid sister group and the Neoteleostei.</title>
        <authorList>
            <person name="Rondeau E.B."/>
            <person name="Minkley D.R."/>
            <person name="Leong J.S."/>
            <person name="Messmer A.M."/>
            <person name="Jantzen J.R."/>
            <person name="von Schalburg K.R."/>
            <person name="Lemon C."/>
            <person name="Bird N.H."/>
            <person name="Koop B.F."/>
        </authorList>
    </citation>
    <scope>NUCLEOTIDE SEQUENCE</scope>
</reference>
<reference evidence="4" key="3">
    <citation type="submission" date="2025-08" db="UniProtKB">
        <authorList>
            <consortium name="Ensembl"/>
        </authorList>
    </citation>
    <scope>IDENTIFICATION</scope>
</reference>
<dbReference type="STRING" id="8010.ENSELUP00000007923"/>
<feature type="region of interest" description="Disordered" evidence="2">
    <location>
        <begin position="26"/>
        <end position="80"/>
    </location>
</feature>
<dbReference type="PANTHER" id="PTHR45971:SF2">
    <property type="entry name" value="PROTEIN ASSOCIATED WITH UVRAG AS AUTOPHAGY ENHANCER"/>
    <property type="match status" value="1"/>
</dbReference>
<dbReference type="Bgee" id="ENSELUG00000008641">
    <property type="expression patterns" value="Expressed in head kidney and 8 other cell types or tissues"/>
</dbReference>
<dbReference type="Pfam" id="PF21054">
    <property type="entry name" value="RUBC_PIKBD"/>
    <property type="match status" value="2"/>
</dbReference>
<dbReference type="GO" id="GO:0061909">
    <property type="term" value="P:autophagosome-lysosome fusion"/>
    <property type="evidence" value="ECO:0007669"/>
    <property type="project" value="TreeGrafter"/>
</dbReference>
<dbReference type="Pfam" id="PF13901">
    <property type="entry name" value="RH_dom"/>
    <property type="match status" value="1"/>
</dbReference>
<dbReference type="InParanoid" id="A0A3P8XTW1"/>
<dbReference type="GO" id="GO:0061910">
    <property type="term" value="P:autophagosome-endosome fusion"/>
    <property type="evidence" value="ECO:0007669"/>
    <property type="project" value="TreeGrafter"/>
</dbReference>
<gene>
    <name evidence="4" type="primary">RUBCNL</name>
</gene>
<dbReference type="GO" id="GO:0097352">
    <property type="term" value="P:autophagosome maturation"/>
    <property type="evidence" value="ECO:0007669"/>
    <property type="project" value="TreeGrafter"/>
</dbReference>
<reference evidence="4" key="2">
    <citation type="submission" date="2020-02" db="EMBL/GenBank/DDBJ databases">
        <title>Esox lucius (northern pike) genome, fEsoLuc1, primary haplotype.</title>
        <authorList>
            <person name="Myers G."/>
            <person name="Karagic N."/>
            <person name="Meyer A."/>
            <person name="Pippel M."/>
            <person name="Reichard M."/>
            <person name="Winkler S."/>
            <person name="Tracey A."/>
            <person name="Sims Y."/>
            <person name="Howe K."/>
            <person name="Rhie A."/>
            <person name="Formenti G."/>
            <person name="Durbin R."/>
            <person name="Fedrigo O."/>
            <person name="Jarvis E.D."/>
        </authorList>
    </citation>
    <scope>NUCLEOTIDE SEQUENCE [LARGE SCALE GENOMIC DNA]</scope>
</reference>
<keyword evidence="5" id="KW-1185">Reference proteome</keyword>
<dbReference type="OMA" id="HVESCQV"/>
<dbReference type="PANTHER" id="PTHR45971">
    <property type="entry name" value="PHOX (PX) DOMAIN-CONTAINING PROTEIN"/>
    <property type="match status" value="1"/>
</dbReference>
<dbReference type="OrthoDB" id="10067503at2759"/>
<organism evidence="4 5">
    <name type="scientific">Esox lucius</name>
    <name type="common">Northern pike</name>
    <dbReference type="NCBI Taxonomy" id="8010"/>
    <lineage>
        <taxon>Eukaryota</taxon>
        <taxon>Metazoa</taxon>
        <taxon>Chordata</taxon>
        <taxon>Craniata</taxon>
        <taxon>Vertebrata</taxon>
        <taxon>Euteleostomi</taxon>
        <taxon>Actinopterygii</taxon>
        <taxon>Neopterygii</taxon>
        <taxon>Teleostei</taxon>
        <taxon>Protacanthopterygii</taxon>
        <taxon>Esociformes</taxon>
        <taxon>Esocidae</taxon>
        <taxon>Esox</taxon>
    </lineage>
</organism>
<dbReference type="GeneTree" id="ENSGT00940000160585"/>
<proteinExistence type="predicted"/>
<name>A0A3P8XTW1_ESOLU</name>
<evidence type="ECO:0000313" key="5">
    <source>
        <dbReference type="Proteomes" id="UP000265140"/>
    </source>
</evidence>
<dbReference type="InterPro" id="IPR048569">
    <property type="entry name" value="RUBC_PIKBD"/>
</dbReference>
<accession>A0A3P8XTW1</accession>
<dbReference type="GO" id="GO:0000421">
    <property type="term" value="C:autophagosome membrane"/>
    <property type="evidence" value="ECO:0007669"/>
    <property type="project" value="TreeGrafter"/>
</dbReference>
<evidence type="ECO:0000256" key="2">
    <source>
        <dbReference type="SAM" id="MobiDB-lite"/>
    </source>
</evidence>
<feature type="compositionally biased region" description="Basic and acidic residues" evidence="2">
    <location>
        <begin position="39"/>
        <end position="67"/>
    </location>
</feature>
<dbReference type="InterPro" id="IPR052428">
    <property type="entry name" value="Autophagy_HostDef_Reg"/>
</dbReference>
<dbReference type="SMART" id="SM01175">
    <property type="entry name" value="DUF4206"/>
    <property type="match status" value="1"/>
</dbReference>